<dbReference type="InterPro" id="IPR050306">
    <property type="entry name" value="PfkB_Carbo_kinase"/>
</dbReference>
<keyword evidence="7" id="KW-1185">Reference proteome</keyword>
<dbReference type="AlphaFoldDB" id="A0A3G8QWT3"/>
<dbReference type="InterPro" id="IPR029056">
    <property type="entry name" value="Ribokinase-like"/>
</dbReference>
<dbReference type="EMBL" id="CP034145">
    <property type="protein sequence ID" value="AZH26970.1"/>
    <property type="molecule type" value="Genomic_DNA"/>
</dbReference>
<dbReference type="CDD" id="cd01166">
    <property type="entry name" value="KdgK"/>
    <property type="match status" value="1"/>
</dbReference>
<dbReference type="Proteomes" id="UP000282007">
    <property type="component" value="Chromosome"/>
</dbReference>
<dbReference type="PANTHER" id="PTHR43085:SF57">
    <property type="entry name" value="CARBOHYDRATE KINASE PFKB DOMAIN-CONTAINING PROTEIN"/>
    <property type="match status" value="1"/>
</dbReference>
<evidence type="ECO:0000313" key="7">
    <source>
        <dbReference type="Proteomes" id="UP000282007"/>
    </source>
</evidence>
<dbReference type="Pfam" id="PF00294">
    <property type="entry name" value="PfkB"/>
    <property type="match status" value="1"/>
</dbReference>
<evidence type="ECO:0000313" key="6">
    <source>
        <dbReference type="EMBL" id="AZH26970.1"/>
    </source>
</evidence>
<keyword evidence="3 6" id="KW-0418">Kinase</keyword>
<sequence>MRTPSPARTVGRSSSRSTARRSRIDSSATIRVTAGGGRSNANLTEGGGTDGRTLFAPVGRTEVVTDLVTVGEATLRFSPPQGERIATAREFAAHVGGPESNVAAAAATLDLDAVWLSKLPDTALGRRIVGDLRRYGVRTGVVWTDDGRTSTAFVERGETAGATTVLDRDDAAMATTAPEDVPMGVVRDAETLFVSGATPAHSETLLETTATLLEVAGEAGTTRAFDTRFEKTGLDAGKALEVYDHLLDDADVLIVDEADAEAVFGLDGDVVPTGHSIRTRYDCETVVVTRENPDHAVVGLEGESIYEVPPFEVETRDPAGAHDAFVGGFLAGRHRDEDMKGALLDGAATEALKRTIIGDAVTGSRQDIATIRDRRE</sequence>
<organism evidence="6 7">
    <name type="scientific">Haloplanus aerogenes</name>
    <dbReference type="NCBI Taxonomy" id="660522"/>
    <lineage>
        <taxon>Archaea</taxon>
        <taxon>Methanobacteriati</taxon>
        <taxon>Methanobacteriota</taxon>
        <taxon>Stenosarchaea group</taxon>
        <taxon>Halobacteria</taxon>
        <taxon>Halobacteriales</taxon>
        <taxon>Haloferacaceae</taxon>
        <taxon>Haloplanus</taxon>
    </lineage>
</organism>
<evidence type="ECO:0000256" key="2">
    <source>
        <dbReference type="ARBA" id="ARBA00022679"/>
    </source>
</evidence>
<protein>
    <submittedName>
        <fullName evidence="6">Sugar kinase</fullName>
    </submittedName>
</protein>
<reference evidence="6 7" key="1">
    <citation type="submission" date="2018-07" db="EMBL/GenBank/DDBJ databases">
        <title>Genome sequences of Haloplanus aerogenes JCM 16430T.</title>
        <authorList>
            <person name="Kim Y.B."/>
            <person name="Roh S.W."/>
        </authorList>
    </citation>
    <scope>NUCLEOTIDE SEQUENCE [LARGE SCALE GENOMIC DNA]</scope>
    <source>
        <strain evidence="6 7">JCM 16430</strain>
    </source>
</reference>
<evidence type="ECO:0000256" key="1">
    <source>
        <dbReference type="ARBA" id="ARBA00010688"/>
    </source>
</evidence>
<dbReference type="GO" id="GO:0016301">
    <property type="term" value="F:kinase activity"/>
    <property type="evidence" value="ECO:0007669"/>
    <property type="project" value="UniProtKB-KW"/>
</dbReference>
<evidence type="ECO:0000259" key="5">
    <source>
        <dbReference type="Pfam" id="PF00294"/>
    </source>
</evidence>
<keyword evidence="2" id="KW-0808">Transferase</keyword>
<gene>
    <name evidence="6" type="ORF">DU502_17010</name>
</gene>
<evidence type="ECO:0000256" key="4">
    <source>
        <dbReference type="SAM" id="MobiDB-lite"/>
    </source>
</evidence>
<dbReference type="SUPFAM" id="SSF53613">
    <property type="entry name" value="Ribokinase-like"/>
    <property type="match status" value="1"/>
</dbReference>
<feature type="region of interest" description="Disordered" evidence="4">
    <location>
        <begin position="1"/>
        <end position="25"/>
    </location>
</feature>
<dbReference type="PANTHER" id="PTHR43085">
    <property type="entry name" value="HEXOKINASE FAMILY MEMBER"/>
    <property type="match status" value="1"/>
</dbReference>
<dbReference type="Gene3D" id="3.40.1190.20">
    <property type="match status" value="1"/>
</dbReference>
<proteinExistence type="inferred from homology"/>
<dbReference type="KEGG" id="haer:DU502_17010"/>
<dbReference type="InterPro" id="IPR011611">
    <property type="entry name" value="PfkB_dom"/>
</dbReference>
<name>A0A3G8QWT3_9EURY</name>
<accession>A0A3G8QWT3</accession>
<evidence type="ECO:0000256" key="3">
    <source>
        <dbReference type="ARBA" id="ARBA00022777"/>
    </source>
</evidence>
<comment type="similarity">
    <text evidence="1">Belongs to the carbohydrate kinase PfkB family.</text>
</comment>
<feature type="domain" description="Carbohydrate kinase PfkB" evidence="5">
    <location>
        <begin position="65"/>
        <end position="353"/>
    </location>
</feature>